<dbReference type="SUPFAM" id="SSF54197">
    <property type="entry name" value="HIT-like"/>
    <property type="match status" value="1"/>
</dbReference>
<comment type="caution">
    <text evidence="5">The sequence shown here is derived from an EMBL/GenBank/DDBJ whole genome shotgun (WGS) entry which is preliminary data.</text>
</comment>
<dbReference type="Proteomes" id="UP000075604">
    <property type="component" value="Unassembled WGS sequence"/>
</dbReference>
<evidence type="ECO:0000256" key="3">
    <source>
        <dbReference type="PROSITE-ProRule" id="PRU00464"/>
    </source>
</evidence>
<accession>A0A150P1M3</accession>
<dbReference type="InterPro" id="IPR036265">
    <property type="entry name" value="HIT-like_sf"/>
</dbReference>
<dbReference type="PRINTS" id="PR00332">
    <property type="entry name" value="HISTRIAD"/>
</dbReference>
<evidence type="ECO:0000313" key="6">
    <source>
        <dbReference type="Proteomes" id="UP000075604"/>
    </source>
</evidence>
<dbReference type="InterPro" id="IPR001310">
    <property type="entry name" value="Histidine_triad_HIT"/>
</dbReference>
<dbReference type="InterPro" id="IPR052908">
    <property type="entry name" value="AP-4-A_phosphorylase"/>
</dbReference>
<evidence type="ECO:0000313" key="5">
    <source>
        <dbReference type="EMBL" id="KYF49061.1"/>
    </source>
</evidence>
<dbReference type="InterPro" id="IPR011146">
    <property type="entry name" value="HIT-like"/>
</dbReference>
<proteinExistence type="predicted"/>
<feature type="domain" description="HIT" evidence="4">
    <location>
        <begin position="1"/>
        <end position="84"/>
    </location>
</feature>
<dbReference type="AlphaFoldDB" id="A0A150P1M3"/>
<dbReference type="Gene3D" id="3.30.428.10">
    <property type="entry name" value="HIT-like"/>
    <property type="match status" value="1"/>
</dbReference>
<feature type="non-terminal residue" evidence="5">
    <location>
        <position position="84"/>
    </location>
</feature>
<feature type="active site" description="Tele-AMP-histidine intermediate" evidence="1">
    <location>
        <position position="81"/>
    </location>
</feature>
<sequence length="84" mass="9341">MESNTLAFALRDRFPVSPGHTLVVPRRLVPTWFDATAEERAAIFELVDTVKRHLDAELHPDGYNVGINVGEAAGQTVMHLHVHV</sequence>
<reference evidence="5 6" key="1">
    <citation type="submission" date="2014-02" db="EMBL/GenBank/DDBJ databases">
        <title>The small core and large imbalanced accessory genome model reveals a collaborative survival strategy of Sorangium cellulosum strains in nature.</title>
        <authorList>
            <person name="Han K."/>
            <person name="Peng R."/>
            <person name="Blom J."/>
            <person name="Li Y.-Z."/>
        </authorList>
    </citation>
    <scope>NUCLEOTIDE SEQUENCE [LARGE SCALE GENOMIC DNA]</scope>
    <source>
        <strain evidence="5 6">So0157-18</strain>
    </source>
</reference>
<feature type="short sequence motif" description="Histidine triad motif" evidence="2 3">
    <location>
        <begin position="79"/>
        <end position="83"/>
    </location>
</feature>
<evidence type="ECO:0000256" key="1">
    <source>
        <dbReference type="PIRSR" id="PIRSR601310-1"/>
    </source>
</evidence>
<dbReference type="EMBL" id="JELX01004306">
    <property type="protein sequence ID" value="KYF49061.1"/>
    <property type="molecule type" value="Genomic_DNA"/>
</dbReference>
<gene>
    <name evidence="5" type="ORF">BE04_34295</name>
</gene>
<dbReference type="GO" id="GO:0003824">
    <property type="term" value="F:catalytic activity"/>
    <property type="evidence" value="ECO:0007669"/>
    <property type="project" value="InterPro"/>
</dbReference>
<dbReference type="PANTHER" id="PTHR42997">
    <property type="entry name" value="HIT FAMILY HYDROLASE"/>
    <property type="match status" value="1"/>
</dbReference>
<evidence type="ECO:0000256" key="2">
    <source>
        <dbReference type="PIRSR" id="PIRSR601310-3"/>
    </source>
</evidence>
<protein>
    <recommendedName>
        <fullName evidence="4">HIT domain-containing protein</fullName>
    </recommendedName>
</protein>
<evidence type="ECO:0000259" key="4">
    <source>
        <dbReference type="PROSITE" id="PS51084"/>
    </source>
</evidence>
<name>A0A150P1M3_SORCE</name>
<organism evidence="5 6">
    <name type="scientific">Sorangium cellulosum</name>
    <name type="common">Polyangium cellulosum</name>
    <dbReference type="NCBI Taxonomy" id="56"/>
    <lineage>
        <taxon>Bacteria</taxon>
        <taxon>Pseudomonadati</taxon>
        <taxon>Myxococcota</taxon>
        <taxon>Polyangia</taxon>
        <taxon>Polyangiales</taxon>
        <taxon>Polyangiaceae</taxon>
        <taxon>Sorangium</taxon>
    </lineage>
</organism>
<dbReference type="Pfam" id="PF01230">
    <property type="entry name" value="HIT"/>
    <property type="match status" value="1"/>
</dbReference>
<dbReference type="PANTHER" id="PTHR42997:SF1">
    <property type="entry name" value="AP-4-A PHOSPHORYLASE"/>
    <property type="match status" value="1"/>
</dbReference>
<dbReference type="PROSITE" id="PS51084">
    <property type="entry name" value="HIT_2"/>
    <property type="match status" value="1"/>
</dbReference>